<comment type="similarity">
    <text evidence="1">Belongs to the F420H(2)-dependent quinone reductase family.</text>
</comment>
<dbReference type="SUPFAM" id="SSF50475">
    <property type="entry name" value="FMN-binding split barrel"/>
    <property type="match status" value="1"/>
</dbReference>
<dbReference type="Gene3D" id="2.30.110.10">
    <property type="entry name" value="Electron Transport, Fmn-binding Protein, Chain A"/>
    <property type="match status" value="1"/>
</dbReference>
<reference evidence="5" key="1">
    <citation type="journal article" date="2019" name="Int. J. Syst. Evol. Microbiol.">
        <title>The Global Catalogue of Microorganisms (GCM) 10K type strain sequencing project: providing services to taxonomists for standard genome sequencing and annotation.</title>
        <authorList>
            <consortium name="The Broad Institute Genomics Platform"/>
            <consortium name="The Broad Institute Genome Sequencing Center for Infectious Disease"/>
            <person name="Wu L."/>
            <person name="Ma J."/>
        </authorList>
    </citation>
    <scope>NUCLEOTIDE SEQUENCE [LARGE SCALE GENOMIC DNA]</scope>
    <source>
        <strain evidence="5">KLKA75</strain>
    </source>
</reference>
<proteinExistence type="inferred from homology"/>
<protein>
    <submittedName>
        <fullName evidence="4">Nitroreductase/quinone reductase family protein</fullName>
    </submittedName>
</protein>
<dbReference type="NCBIfam" id="TIGR00026">
    <property type="entry name" value="hi_GC_TIGR00026"/>
    <property type="match status" value="1"/>
</dbReference>
<dbReference type="CDD" id="cd12108">
    <property type="entry name" value="Hr-like"/>
    <property type="match status" value="1"/>
</dbReference>
<dbReference type="Proteomes" id="UP001595872">
    <property type="component" value="Unassembled WGS sequence"/>
</dbReference>
<dbReference type="Pfam" id="PF01814">
    <property type="entry name" value="Hemerythrin"/>
    <property type="match status" value="1"/>
</dbReference>
<dbReference type="InterPro" id="IPR012349">
    <property type="entry name" value="Split_barrel_FMN-bd"/>
</dbReference>
<dbReference type="InterPro" id="IPR004378">
    <property type="entry name" value="F420H2_quin_Rdtase"/>
</dbReference>
<name>A0ABV9TZZ7_9ACTN</name>
<dbReference type="InterPro" id="IPR012312">
    <property type="entry name" value="Hemerythrin-like"/>
</dbReference>
<dbReference type="PANTHER" id="PTHR39428">
    <property type="entry name" value="F420H(2)-DEPENDENT QUINONE REDUCTASE RV1261C"/>
    <property type="match status" value="1"/>
</dbReference>
<evidence type="ECO:0000313" key="5">
    <source>
        <dbReference type="Proteomes" id="UP001595872"/>
    </source>
</evidence>
<organism evidence="4 5">
    <name type="scientific">Actinomadura gamaensis</name>
    <dbReference type="NCBI Taxonomy" id="1763541"/>
    <lineage>
        <taxon>Bacteria</taxon>
        <taxon>Bacillati</taxon>
        <taxon>Actinomycetota</taxon>
        <taxon>Actinomycetes</taxon>
        <taxon>Streptosporangiales</taxon>
        <taxon>Thermomonosporaceae</taxon>
        <taxon>Actinomadura</taxon>
    </lineage>
</organism>
<accession>A0ABV9TZZ7</accession>
<dbReference type="Pfam" id="PF04075">
    <property type="entry name" value="F420H2_quin_red"/>
    <property type="match status" value="1"/>
</dbReference>
<dbReference type="Gene3D" id="1.20.120.520">
    <property type="entry name" value="nmb1532 protein domain like"/>
    <property type="match status" value="1"/>
</dbReference>
<comment type="caution">
    <text evidence="4">The sequence shown here is derived from an EMBL/GenBank/DDBJ whole genome shotgun (WGS) entry which is preliminary data.</text>
</comment>
<evidence type="ECO:0000256" key="2">
    <source>
        <dbReference type="ARBA" id="ARBA00049106"/>
    </source>
</evidence>
<feature type="domain" description="Hemerythrin-like" evidence="3">
    <location>
        <begin position="148"/>
        <end position="275"/>
    </location>
</feature>
<dbReference type="PANTHER" id="PTHR39428:SF1">
    <property type="entry name" value="F420H(2)-DEPENDENT QUINONE REDUCTASE RV1261C"/>
    <property type="match status" value="1"/>
</dbReference>
<sequence>MTYTEFNRPIVEEFRANGGVVGGPFAGMPLLLLTTTGRRSGAPRTSPLAYREDGRGRPVVFATNAGGDDHPTWYANLVANPRVTVEIGTSSYTATAIPAPEEERERLHAEMMASSEAYASYAARTSRTFPAVVLYRVDEDRERALGSELVRIHESLRNDLMDVLESSAFGTDAPSAPLLERLRTHCLTVCGDLESHHTKENGVFPRIEQQFPALAPMLDDLRRQHAVLAGKRAELESLCARTDLADEERREGVERIVAEIDAHFADEERRLVPVLDVLDPATVGRPQLPGPDGADRK</sequence>
<dbReference type="EMBL" id="JBHSIT010000004">
    <property type="protein sequence ID" value="MFC4909133.1"/>
    <property type="molecule type" value="Genomic_DNA"/>
</dbReference>
<comment type="catalytic activity">
    <reaction evidence="2">
        <text>oxidized coenzyme F420-(gamma-L-Glu)(n) + a quinol + H(+) = reduced coenzyme F420-(gamma-L-Glu)(n) + a quinone</text>
        <dbReference type="Rhea" id="RHEA:39663"/>
        <dbReference type="Rhea" id="RHEA-COMP:12939"/>
        <dbReference type="Rhea" id="RHEA-COMP:14378"/>
        <dbReference type="ChEBI" id="CHEBI:15378"/>
        <dbReference type="ChEBI" id="CHEBI:24646"/>
        <dbReference type="ChEBI" id="CHEBI:132124"/>
        <dbReference type="ChEBI" id="CHEBI:133980"/>
        <dbReference type="ChEBI" id="CHEBI:139511"/>
    </reaction>
</comment>
<evidence type="ECO:0000313" key="4">
    <source>
        <dbReference type="EMBL" id="MFC4909133.1"/>
    </source>
</evidence>
<dbReference type="RefSeq" id="WP_378256369.1">
    <property type="nucleotide sequence ID" value="NZ_JBHSIT010000004.1"/>
</dbReference>
<evidence type="ECO:0000259" key="3">
    <source>
        <dbReference type="Pfam" id="PF01814"/>
    </source>
</evidence>
<gene>
    <name evidence="4" type="ORF">ACFPCY_17560</name>
</gene>
<keyword evidence="5" id="KW-1185">Reference proteome</keyword>
<evidence type="ECO:0000256" key="1">
    <source>
        <dbReference type="ARBA" id="ARBA00008710"/>
    </source>
</evidence>